<feature type="compositionally biased region" description="Basic and acidic residues" evidence="1">
    <location>
        <begin position="32"/>
        <end position="43"/>
    </location>
</feature>
<gene>
    <name evidence="2" type="ORF">DB31_3357</name>
</gene>
<dbReference type="PATRIC" id="fig|394096.3.peg.1007"/>
<evidence type="ECO:0000313" key="2">
    <source>
        <dbReference type="EMBL" id="KFE71227.1"/>
    </source>
</evidence>
<keyword evidence="3" id="KW-1185">Reference proteome</keyword>
<feature type="compositionally biased region" description="Low complexity" evidence="1">
    <location>
        <begin position="61"/>
        <end position="140"/>
    </location>
</feature>
<dbReference type="RefSeq" id="WP_240486528.1">
    <property type="nucleotide sequence ID" value="NZ_JMCB01000002.1"/>
</dbReference>
<dbReference type="STRING" id="394096.DB31_3357"/>
<protein>
    <recommendedName>
        <fullName evidence="4">TolA protein</fullName>
    </recommendedName>
</protein>
<feature type="compositionally biased region" description="Polar residues" evidence="1">
    <location>
        <begin position="44"/>
        <end position="53"/>
    </location>
</feature>
<dbReference type="EMBL" id="JMCB01000002">
    <property type="protein sequence ID" value="KFE71227.1"/>
    <property type="molecule type" value="Genomic_DNA"/>
</dbReference>
<feature type="compositionally biased region" description="Polar residues" evidence="1">
    <location>
        <begin position="195"/>
        <end position="204"/>
    </location>
</feature>
<dbReference type="Proteomes" id="UP000028725">
    <property type="component" value="Unassembled WGS sequence"/>
</dbReference>
<dbReference type="AlphaFoldDB" id="A0A085WU64"/>
<organism evidence="2 3">
    <name type="scientific">Hyalangium minutum</name>
    <dbReference type="NCBI Taxonomy" id="394096"/>
    <lineage>
        <taxon>Bacteria</taxon>
        <taxon>Pseudomonadati</taxon>
        <taxon>Myxococcota</taxon>
        <taxon>Myxococcia</taxon>
        <taxon>Myxococcales</taxon>
        <taxon>Cystobacterineae</taxon>
        <taxon>Archangiaceae</taxon>
        <taxon>Hyalangium</taxon>
    </lineage>
</organism>
<sequence length="242" mass="26162">MSGQKQGEQVSAAQAVEQAQKQSEQAFNQAKDAQRKASEEQRDTAQAQRNLQEAQKDLTKAQAQVQKEGKEAQQAQQQAQQQTEQAEQTAAHAQQNALEAQRQQQAELARQAQQQAQQQTEQAQQQAQASSAPSPATQAQGEQLIVGEVLTVNDREVLVSSRGEPQIRLQVQPGTVITVDGRTARAADIEEGSQVRASYNTQAGEPTATRIEVTTSRQPAMPAVPESGQSAPGAQPERLPQN</sequence>
<feature type="region of interest" description="Disordered" evidence="1">
    <location>
        <begin position="188"/>
        <end position="242"/>
    </location>
</feature>
<name>A0A085WU64_9BACT</name>
<proteinExistence type="predicted"/>
<evidence type="ECO:0000313" key="3">
    <source>
        <dbReference type="Proteomes" id="UP000028725"/>
    </source>
</evidence>
<feature type="compositionally biased region" description="Low complexity" evidence="1">
    <location>
        <begin position="8"/>
        <end position="26"/>
    </location>
</feature>
<reference evidence="2 3" key="1">
    <citation type="submission" date="2014-04" db="EMBL/GenBank/DDBJ databases">
        <title>Genome assembly of Hyalangium minutum DSM 14724.</title>
        <authorList>
            <person name="Sharma G."/>
            <person name="Subramanian S."/>
        </authorList>
    </citation>
    <scope>NUCLEOTIDE SEQUENCE [LARGE SCALE GENOMIC DNA]</scope>
    <source>
        <strain evidence="2 3">DSM 14724</strain>
    </source>
</reference>
<evidence type="ECO:0008006" key="4">
    <source>
        <dbReference type="Google" id="ProtNLM"/>
    </source>
</evidence>
<comment type="caution">
    <text evidence="2">The sequence shown here is derived from an EMBL/GenBank/DDBJ whole genome shotgun (WGS) entry which is preliminary data.</text>
</comment>
<evidence type="ECO:0000256" key="1">
    <source>
        <dbReference type="SAM" id="MobiDB-lite"/>
    </source>
</evidence>
<feature type="region of interest" description="Disordered" evidence="1">
    <location>
        <begin position="1"/>
        <end position="142"/>
    </location>
</feature>
<accession>A0A085WU64</accession>